<feature type="signal peptide" evidence="1">
    <location>
        <begin position="1"/>
        <end position="27"/>
    </location>
</feature>
<sequence>MKNRIIILLVVLFMVIGISACSKKVNADENQQPEVPVVGETGEDPSDDVDELYYVLYLKHNSNPFIFADSFSIKENDRRLENKTFEFFVMEELIAQADIDDLINPIPSGTRVLSAEKVGRTVIVDLSKEFKDNMEGTKTDIEATIAVIVNSLTTLPGNDSVEILVEGEKITNLKGVNISKTYEFISDFHLDK</sequence>
<dbReference type="OrthoDB" id="1955078at2"/>
<dbReference type="AlphaFoldDB" id="A0A1G5K9L4"/>
<feature type="domain" description="GerMN" evidence="2">
    <location>
        <begin position="86"/>
        <end position="174"/>
    </location>
</feature>
<gene>
    <name evidence="3" type="ORF">SAMN03080606_03343</name>
</gene>
<protein>
    <submittedName>
        <fullName evidence="3">Sporulation and spore germination</fullName>
    </submittedName>
</protein>
<keyword evidence="4" id="KW-1185">Reference proteome</keyword>
<dbReference type="InterPro" id="IPR019606">
    <property type="entry name" value="GerMN"/>
</dbReference>
<keyword evidence="1" id="KW-0732">Signal</keyword>
<feature type="chain" id="PRO_5011471675" evidence="1">
    <location>
        <begin position="28"/>
        <end position="192"/>
    </location>
</feature>
<name>A0A1G5K9L4_9FIRM</name>
<organism evidence="3 4">
    <name type="scientific">Alkaliphilus peptidifermentans DSM 18978</name>
    <dbReference type="NCBI Taxonomy" id="1120976"/>
    <lineage>
        <taxon>Bacteria</taxon>
        <taxon>Bacillati</taxon>
        <taxon>Bacillota</taxon>
        <taxon>Clostridia</taxon>
        <taxon>Peptostreptococcales</taxon>
        <taxon>Natronincolaceae</taxon>
        <taxon>Alkaliphilus</taxon>
    </lineage>
</organism>
<evidence type="ECO:0000259" key="2">
    <source>
        <dbReference type="SMART" id="SM00909"/>
    </source>
</evidence>
<reference evidence="3 4" key="1">
    <citation type="submission" date="2016-10" db="EMBL/GenBank/DDBJ databases">
        <authorList>
            <person name="de Groot N.N."/>
        </authorList>
    </citation>
    <scope>NUCLEOTIDE SEQUENCE [LARGE SCALE GENOMIC DNA]</scope>
    <source>
        <strain evidence="3 4">DSM 18978</strain>
    </source>
</reference>
<dbReference type="Pfam" id="PF10646">
    <property type="entry name" value="Germane"/>
    <property type="match status" value="1"/>
</dbReference>
<proteinExistence type="predicted"/>
<evidence type="ECO:0000313" key="3">
    <source>
        <dbReference type="EMBL" id="SCY97296.1"/>
    </source>
</evidence>
<accession>A0A1G5K9L4</accession>
<dbReference type="EMBL" id="FMUS01000025">
    <property type="protein sequence ID" value="SCY97296.1"/>
    <property type="molecule type" value="Genomic_DNA"/>
</dbReference>
<dbReference type="PROSITE" id="PS51257">
    <property type="entry name" value="PROKAR_LIPOPROTEIN"/>
    <property type="match status" value="1"/>
</dbReference>
<dbReference type="SMART" id="SM00909">
    <property type="entry name" value="Germane"/>
    <property type="match status" value="1"/>
</dbReference>
<dbReference type="Proteomes" id="UP000198636">
    <property type="component" value="Unassembled WGS sequence"/>
</dbReference>
<evidence type="ECO:0000313" key="4">
    <source>
        <dbReference type="Proteomes" id="UP000198636"/>
    </source>
</evidence>
<evidence type="ECO:0000256" key="1">
    <source>
        <dbReference type="SAM" id="SignalP"/>
    </source>
</evidence>
<dbReference type="STRING" id="1120976.SAMN03080606_03343"/>
<dbReference type="RefSeq" id="WP_091545766.1">
    <property type="nucleotide sequence ID" value="NZ_FMUS01000025.1"/>
</dbReference>